<dbReference type="EMBL" id="QTSX02001480">
    <property type="protein sequence ID" value="KAJ9081372.1"/>
    <property type="molecule type" value="Genomic_DNA"/>
</dbReference>
<accession>A0ACC2U3N5</accession>
<name>A0ACC2U3N5_9FUNG</name>
<organism evidence="1 2">
    <name type="scientific">Entomophthora muscae</name>
    <dbReference type="NCBI Taxonomy" id="34485"/>
    <lineage>
        <taxon>Eukaryota</taxon>
        <taxon>Fungi</taxon>
        <taxon>Fungi incertae sedis</taxon>
        <taxon>Zoopagomycota</taxon>
        <taxon>Entomophthoromycotina</taxon>
        <taxon>Entomophthoromycetes</taxon>
        <taxon>Entomophthorales</taxon>
        <taxon>Entomophthoraceae</taxon>
        <taxon>Entomophthora</taxon>
    </lineage>
</organism>
<comment type="caution">
    <text evidence="1">The sequence shown here is derived from an EMBL/GenBank/DDBJ whole genome shotgun (WGS) entry which is preliminary data.</text>
</comment>
<proteinExistence type="predicted"/>
<evidence type="ECO:0000313" key="1">
    <source>
        <dbReference type="EMBL" id="KAJ9081372.1"/>
    </source>
</evidence>
<evidence type="ECO:0000313" key="2">
    <source>
        <dbReference type="Proteomes" id="UP001165960"/>
    </source>
</evidence>
<protein>
    <submittedName>
        <fullName evidence="1">Uncharacterized protein</fullName>
    </submittedName>
</protein>
<gene>
    <name evidence="1" type="ORF">DSO57_1015267</name>
</gene>
<dbReference type="Proteomes" id="UP001165960">
    <property type="component" value="Unassembled WGS sequence"/>
</dbReference>
<keyword evidence="2" id="KW-1185">Reference proteome</keyword>
<sequence length="305" mass="33658">MFKIALIGLTLLSGIAFTQESKDSQESSSAQPKTQTFSLGISDVKISLEDSTESTIKSLSLKQPNKIEKGFLAEKGQILKFHFFVNKQDQAGNIEAAANLDMAALIMNHTETGTVTYAPFASSKKGSYRLNLGKKNFPKFIQANPGSYDLTLLLAATQELGAVHYHLGEIQFITPKSEEVSPVVERYGSRTPISHTFRKPEPTPNFVIPYTFTGFLAVPWLFLIVSWTKLGANIYEFPCNHIGHSIAALGFLASLVANIALSYYYWVSLPLFPTLALFGAISVVTIITGRFALDHVQNRRNMTLK</sequence>
<reference evidence="1" key="1">
    <citation type="submission" date="2022-04" db="EMBL/GenBank/DDBJ databases">
        <title>Genome of the entomopathogenic fungus Entomophthora muscae.</title>
        <authorList>
            <person name="Elya C."/>
            <person name="Lovett B.R."/>
            <person name="Lee E."/>
            <person name="Macias A.M."/>
            <person name="Hajek A.E."/>
            <person name="De Bivort B.L."/>
            <person name="Kasson M.T."/>
            <person name="De Fine Licht H.H."/>
            <person name="Stajich J.E."/>
        </authorList>
    </citation>
    <scope>NUCLEOTIDE SEQUENCE</scope>
    <source>
        <strain evidence="1">Berkeley</strain>
    </source>
</reference>